<reference evidence="5" key="4">
    <citation type="submission" date="2011-06" db="UniProtKB">
        <authorList>
            <consortium name="Ensembl"/>
        </authorList>
    </citation>
    <scope>IDENTIFICATION</scope>
</reference>
<organism evidence="5">
    <name type="scientific">Xenopus tropicalis</name>
    <name type="common">Western clawed frog</name>
    <name type="synonym">Silurana tropicalis</name>
    <dbReference type="NCBI Taxonomy" id="8364"/>
    <lineage>
        <taxon>Eukaryota</taxon>
        <taxon>Metazoa</taxon>
        <taxon>Chordata</taxon>
        <taxon>Craniata</taxon>
        <taxon>Vertebrata</taxon>
        <taxon>Euteleostomi</taxon>
        <taxon>Amphibia</taxon>
        <taxon>Batrachia</taxon>
        <taxon>Anura</taxon>
        <taxon>Pipoidea</taxon>
        <taxon>Pipidae</taxon>
        <taxon>Xenopodinae</taxon>
        <taxon>Xenopus</taxon>
        <taxon>Silurana</taxon>
    </lineage>
</organism>
<protein>
    <submittedName>
        <fullName evidence="4">LOC100170553 protein</fullName>
    </submittedName>
    <submittedName>
        <fullName evidence="5">Leucine-rich repeat-containing 49</fullName>
    </submittedName>
    <submittedName>
        <fullName evidence="7">Leucine-rich repeat-containing protein 49</fullName>
    </submittedName>
</protein>
<evidence type="ECO:0000256" key="1">
    <source>
        <dbReference type="ARBA" id="ARBA00022614"/>
    </source>
</evidence>
<dbReference type="STRING" id="8364.ENSXETP00000032137"/>
<dbReference type="GeneID" id="100170553"/>
<dbReference type="eggNOG" id="KOG0531">
    <property type="taxonomic scope" value="Eukaryota"/>
</dbReference>
<dbReference type="FunFam" id="3.80.10.10:FF:000323">
    <property type="entry name" value="Leucine-rich repeat-containing protein 49 isoform 1"/>
    <property type="match status" value="1"/>
</dbReference>
<dbReference type="Proteomes" id="UP000008143">
    <property type="component" value="Chromosome 3"/>
</dbReference>
<evidence type="ECO:0000313" key="7">
    <source>
        <dbReference type="RefSeq" id="NP_001123802.1"/>
    </source>
</evidence>
<accession>B3DLV6</accession>
<dbReference type="Ensembl" id="ENSXETT00000043880">
    <property type="protein sequence ID" value="ENSXETP00000043880"/>
    <property type="gene ID" value="ENSXETG00000020342"/>
</dbReference>
<reference evidence="7" key="5">
    <citation type="submission" date="2025-04" db="UniProtKB">
        <authorList>
            <consortium name="RefSeq"/>
        </authorList>
    </citation>
    <scope>IDENTIFICATION</scope>
</reference>
<evidence type="ECO:0000313" key="5">
    <source>
        <dbReference type="Ensembl" id="ENSXETP00000043880"/>
    </source>
</evidence>
<dbReference type="SMART" id="SM00365">
    <property type="entry name" value="LRR_SD22"/>
    <property type="match status" value="7"/>
</dbReference>
<feature type="region of interest" description="Disordered" evidence="3">
    <location>
        <begin position="116"/>
        <end position="137"/>
    </location>
</feature>
<accession>F6VRZ1</accession>
<dbReference type="OMA" id="FRINKDQ"/>
<dbReference type="AlphaFoldDB" id="F6VRZ1"/>
<keyword evidence="2" id="KW-0677">Repeat</keyword>
<reference evidence="7" key="1">
    <citation type="journal article" date="2002" name="Dev. Dyn.">
        <title>Genetic and genomic tools for Xenopus research: The NIH Xenopus initiative.</title>
        <authorList>
            <person name="Klein S.L."/>
            <person name="Strausberg R.L."/>
            <person name="Wagner L."/>
            <person name="Pontius J."/>
            <person name="Clifton S.W."/>
            <person name="Richardson P."/>
        </authorList>
    </citation>
    <scope>NUCLEOTIDE SEQUENCE</scope>
</reference>
<gene>
    <name evidence="5 7 8" type="primary">lrrc49</name>
    <name evidence="4" type="synonym">LOC100170553</name>
</gene>
<dbReference type="Bgee" id="ENSXETG00000020342">
    <property type="expression patterns" value="Expressed in brain and 11 other cell types or tissues"/>
</dbReference>
<evidence type="ECO:0000313" key="8">
    <source>
        <dbReference type="Xenbase" id="XB-GENE-1011788"/>
    </source>
</evidence>
<dbReference type="PaxDb" id="8364-ENSXETP00000043880"/>
<dbReference type="GeneTree" id="ENSGT00940000157011"/>
<dbReference type="PANTHER" id="PTHR45973:SF8">
    <property type="entry name" value="LEUCINE-RICH REPEAT-CONTAINING PROTEIN 49"/>
    <property type="match status" value="1"/>
</dbReference>
<dbReference type="Xenbase" id="XB-GENE-1011788">
    <property type="gene designation" value="lrrc49"/>
</dbReference>
<dbReference type="InterPro" id="IPR001611">
    <property type="entry name" value="Leu-rich_rpt"/>
</dbReference>
<dbReference type="InterPro" id="IPR003591">
    <property type="entry name" value="Leu-rich_rpt_typical-subtyp"/>
</dbReference>
<dbReference type="EMBL" id="BC167597">
    <property type="protein sequence ID" value="AAI67597.1"/>
    <property type="molecule type" value="mRNA"/>
</dbReference>
<feature type="compositionally biased region" description="Basic and acidic residues" evidence="3">
    <location>
        <begin position="51"/>
        <end position="67"/>
    </location>
</feature>
<evidence type="ECO:0000313" key="4">
    <source>
        <dbReference type="EMBL" id="AAI67597.1"/>
    </source>
</evidence>
<evidence type="ECO:0000313" key="6">
    <source>
        <dbReference type="Proteomes" id="UP000008143"/>
    </source>
</evidence>
<dbReference type="RefSeq" id="NP_001123802.1">
    <property type="nucleotide sequence ID" value="NM_001130330.1"/>
</dbReference>
<dbReference type="SUPFAM" id="SSF52058">
    <property type="entry name" value="L domain-like"/>
    <property type="match status" value="1"/>
</dbReference>
<feature type="region of interest" description="Disordered" evidence="3">
    <location>
        <begin position="44"/>
        <end position="75"/>
    </location>
</feature>
<dbReference type="InterPro" id="IPR050576">
    <property type="entry name" value="Cilia_flagella_integrity"/>
</dbReference>
<dbReference type="PROSITE" id="PS51450">
    <property type="entry name" value="LRR"/>
    <property type="match status" value="7"/>
</dbReference>
<dbReference type="InterPro" id="IPR025875">
    <property type="entry name" value="Leu-rich_rpt_4"/>
</dbReference>
<keyword evidence="6" id="KW-1185">Reference proteome</keyword>
<dbReference type="Gene3D" id="3.80.10.10">
    <property type="entry name" value="Ribonuclease Inhibitor"/>
    <property type="match status" value="2"/>
</dbReference>
<dbReference type="OrthoDB" id="1939344at2759"/>
<keyword evidence="1" id="KW-0433">Leucine-rich repeat</keyword>
<dbReference type="KEGG" id="xtr:100170553"/>
<reference evidence="4" key="2">
    <citation type="submission" date="2008-06" db="EMBL/GenBank/DDBJ databases">
        <authorList>
            <consortium name="NIH - Xenopus Gene Collection (XGC) project"/>
        </authorList>
    </citation>
    <scope>NUCLEOTIDE SEQUENCE [LARGE SCALE MRNA]</scope>
    <source>
        <tissue evidence="4">Testes</tissue>
    </source>
</reference>
<dbReference type="AGR" id="Xenbase:XB-GENE-1011788"/>
<dbReference type="CTD" id="54839"/>
<evidence type="ECO:0000256" key="2">
    <source>
        <dbReference type="ARBA" id="ARBA00022737"/>
    </source>
</evidence>
<evidence type="ECO:0000256" key="3">
    <source>
        <dbReference type="SAM" id="MobiDB-lite"/>
    </source>
</evidence>
<dbReference type="Pfam" id="PF14580">
    <property type="entry name" value="LRR_9"/>
    <property type="match status" value="1"/>
</dbReference>
<sequence>MLPGKYRGRLVPNAVNECGLHLVLQTNPVTYKNKPFEFRLSKEASLGNRIHPHDAEKNSSSKKDGRHSSPMVGNKQTCIPLTANVTEVFGSASRYGRESLSLAAFTELPIHLSTKTRPRARSHCGTPNNNCEDTHPSKDNLNFLRQLSRLEPGISVIRRTAEEKAASPDKLSLERQNLTVCPIIEGEEQLRLLYLHHNSITRIQNLSSLQHLIFLDLYDNNIEEISGLSSLRSLRVLMLGKNRIQKISNLENLKNLDVLDLHGNQIAKIENVSHLRELRVLNLARNQINQVENINGLDSLKELNLRDNKITFLRDVDTLPSLQLLYLSFNNISRINDILCLADSTSLSDVTLDGNPIAQESWYRQTILGHMLQLRQLDMKRITEEERRTASVLARKEDERKRESHKQALLKEKRRIAISNAARQWDIQQNRVTPATSDQENEDCISSYQKPCQLNGTTAFELTEEQRSLDTVLSSAVQGLSIIDSHLVEVEGDVLCLYGSGALESLDRSWSVQTSGSVSTISFTFINFDEIVQVLPKLRIKFPNISHLKFKETNLITLHQFDVLAQLRRLDQLTVDPQGNPVVNFTLWKYYVLFRLNSFNIQKINDSEVTQNDIVLSEKLFGILAYIASSELPQYRLHALLGEFRKKQFHHLLEGKSKKILATGEEVNDNRRVVGDSPSRATLNYIPQDLLNEKLEEIKEKKAFCHSYVQDLVNEAADISMKNESLQKLWPQMFIELVRDAVIEVRDKNSYMKQCLQRICEQK</sequence>
<dbReference type="ExpressionAtlas" id="F6VRZ1">
    <property type="expression patterns" value="baseline"/>
</dbReference>
<dbReference type="PANTHER" id="PTHR45973">
    <property type="entry name" value="PROTEIN PHOSPHATASE 1 REGULATORY SUBUNIT SDS22-RELATED"/>
    <property type="match status" value="1"/>
</dbReference>
<name>F6VRZ1_XENTR</name>
<dbReference type="Pfam" id="PF12799">
    <property type="entry name" value="LRR_4"/>
    <property type="match status" value="1"/>
</dbReference>
<proteinExistence type="evidence at transcript level"/>
<dbReference type="SMART" id="SM00369">
    <property type="entry name" value="LRR_TYP"/>
    <property type="match status" value="6"/>
</dbReference>
<reference evidence="5" key="3">
    <citation type="journal article" date="2010" name="Science">
        <title>The genome of the Western clawed frog Xenopus tropicalis.</title>
        <authorList>
            <person name="Hellsten U."/>
            <person name="Harland R.M."/>
            <person name="Gilchrist M.J."/>
            <person name="Hendrix D."/>
            <person name="Jurka J."/>
            <person name="Kapitonov V."/>
            <person name="Ovcharenko I."/>
            <person name="Putnam N.H."/>
            <person name="Shu S."/>
            <person name="Taher L."/>
            <person name="Blitz I.L."/>
            <person name="Blumberg B."/>
            <person name="Dichmann D.S."/>
            <person name="Dubchak I."/>
            <person name="Amaya E."/>
            <person name="Detter J.C."/>
            <person name="Fletcher R."/>
            <person name="Gerhard D.S."/>
            <person name="Goodstein D."/>
            <person name="Graves T."/>
            <person name="Grigoriev I.V."/>
            <person name="Grimwood J."/>
            <person name="Kawashima T."/>
            <person name="Lindquist E."/>
            <person name="Lucas S.M."/>
            <person name="Mead P.E."/>
            <person name="Mitros T."/>
            <person name="Ogino H."/>
            <person name="Ohta Y."/>
            <person name="Poliakov A.V."/>
            <person name="Pollet N."/>
            <person name="Robert J."/>
            <person name="Salamov A."/>
            <person name="Sater A.K."/>
            <person name="Schmutz J."/>
            <person name="Terry A."/>
            <person name="Vize P.D."/>
            <person name="Warren W.C."/>
            <person name="Wells D."/>
            <person name="Wills A."/>
            <person name="Wilson R.K."/>
            <person name="Zimmerman L.B."/>
            <person name="Zorn A.M."/>
            <person name="Grainger R."/>
            <person name="Grammer T."/>
            <person name="Khokha M.K."/>
            <person name="Richardson P.M."/>
            <person name="Rokhsar D.S."/>
        </authorList>
    </citation>
    <scope>NUCLEOTIDE SEQUENCE [LARGE SCALE GENOMIC DNA]</scope>
    <source>
        <strain evidence="5">Nigerian</strain>
    </source>
</reference>
<dbReference type="InterPro" id="IPR032675">
    <property type="entry name" value="LRR_dom_sf"/>
</dbReference>